<sequence>MNSKHCRSSMLYYQRATSRVIALAPVTFMPHASRLMTMRRQAVIRTKPDRALCARRAFPLIAARMLTRRPHLVHAPKRWARLAQAAAHDPDSAALVLARAHDRVWRTLPHAVIADLARSAARTPETATAALKDAPEPVWRMLSVDDIRAVIQSVVGHDVGAIAALCHASSSVQAALTPDVLRALAHRVTSDPFSAARVLCDAPMSVWKALDAESIRMMAHAVASRYDCAIMVAMSTSSAIWKVLDDDAIRSLARGILPLCDDAMLGVSLMGSSVPALWTKLTAEEAHPFVQATARDMFLATEMLITAPDDFLTTLFADDLRALVMSSAQHSITAAHTLLGVRNAVWASLDGQTKDSLIHAALRDPGAFVDVLQTMSATPLLSWKPEIFLWLNDAAPERWTAVLPVLPDETLYEALMAMSNDVLQRRDTRDTLMTIARRDGADVIRRALRARARRLVPTSILPPSTEDKRTKGDRRG</sequence>
<proteinExistence type="predicted"/>
<dbReference type="AlphaFoldDB" id="A7NKQ4"/>
<dbReference type="Proteomes" id="UP000000263">
    <property type="component" value="Chromosome"/>
</dbReference>
<accession>A7NKQ4</accession>
<dbReference type="HOGENOM" id="CLU_573497_0_0_0"/>
<evidence type="ECO:0000313" key="1">
    <source>
        <dbReference type="EMBL" id="ABU58074.1"/>
    </source>
</evidence>
<reference evidence="1 2" key="1">
    <citation type="submission" date="2007-08" db="EMBL/GenBank/DDBJ databases">
        <title>Complete sequence of Roseiflexus castenholzii DSM 13941.</title>
        <authorList>
            <consortium name="US DOE Joint Genome Institute"/>
            <person name="Copeland A."/>
            <person name="Lucas S."/>
            <person name="Lapidus A."/>
            <person name="Barry K."/>
            <person name="Glavina del Rio T."/>
            <person name="Dalin E."/>
            <person name="Tice H."/>
            <person name="Pitluck S."/>
            <person name="Thompson L.S."/>
            <person name="Brettin T."/>
            <person name="Bruce D."/>
            <person name="Detter J.C."/>
            <person name="Han C."/>
            <person name="Tapia R."/>
            <person name="Schmutz J."/>
            <person name="Larimer F."/>
            <person name="Land M."/>
            <person name="Hauser L."/>
            <person name="Kyrpides N."/>
            <person name="Mikhailova N."/>
            <person name="Bryant D.A."/>
            <person name="Hanada S."/>
            <person name="Tsukatani Y."/>
            <person name="Richardson P."/>
        </authorList>
    </citation>
    <scope>NUCLEOTIDE SEQUENCE [LARGE SCALE GENOMIC DNA]</scope>
    <source>
        <strain evidence="2">DSM 13941 / HLO8</strain>
    </source>
</reference>
<gene>
    <name evidence="1" type="ordered locus">Rcas_1986</name>
</gene>
<name>A7NKQ4_ROSCS</name>
<dbReference type="EMBL" id="CP000804">
    <property type="protein sequence ID" value="ABU58074.1"/>
    <property type="molecule type" value="Genomic_DNA"/>
</dbReference>
<organism evidence="1 2">
    <name type="scientific">Roseiflexus castenholzii (strain DSM 13941 / HLO8)</name>
    <dbReference type="NCBI Taxonomy" id="383372"/>
    <lineage>
        <taxon>Bacteria</taxon>
        <taxon>Bacillati</taxon>
        <taxon>Chloroflexota</taxon>
        <taxon>Chloroflexia</taxon>
        <taxon>Chloroflexales</taxon>
        <taxon>Roseiflexineae</taxon>
        <taxon>Roseiflexaceae</taxon>
        <taxon>Roseiflexus</taxon>
    </lineage>
</organism>
<keyword evidence="2" id="KW-1185">Reference proteome</keyword>
<evidence type="ECO:0000313" key="2">
    <source>
        <dbReference type="Proteomes" id="UP000000263"/>
    </source>
</evidence>
<protein>
    <submittedName>
        <fullName evidence="1">Uncharacterized protein</fullName>
    </submittedName>
</protein>
<dbReference type="KEGG" id="rca:Rcas_1986"/>